<dbReference type="PANTHER" id="PTHR43433">
    <property type="entry name" value="HYDROLASE, ALPHA/BETA FOLD FAMILY PROTEIN"/>
    <property type="match status" value="1"/>
</dbReference>
<feature type="compositionally biased region" description="Basic residues" evidence="3">
    <location>
        <begin position="368"/>
        <end position="384"/>
    </location>
</feature>
<feature type="domain" description="AB hydrolase-1" evidence="4">
    <location>
        <begin position="33"/>
        <end position="245"/>
    </location>
</feature>
<dbReference type="Gene3D" id="3.40.50.1820">
    <property type="entry name" value="alpha/beta hydrolase"/>
    <property type="match status" value="1"/>
</dbReference>
<dbReference type="InterPro" id="IPR029058">
    <property type="entry name" value="AB_hydrolase_fold"/>
</dbReference>
<dbReference type="RefSeq" id="WP_407338465.1">
    <property type="nucleotide sequence ID" value="NZ_CP136862.1"/>
</dbReference>
<evidence type="ECO:0000256" key="1">
    <source>
        <dbReference type="ARBA" id="ARBA00002344"/>
    </source>
</evidence>
<feature type="compositionally biased region" description="Basic residues" evidence="3">
    <location>
        <begin position="299"/>
        <end position="359"/>
    </location>
</feature>
<dbReference type="Proteomes" id="UP001626536">
    <property type="component" value="Chromosome"/>
</dbReference>
<dbReference type="GO" id="GO:0047570">
    <property type="term" value="F:3-oxoadipate enol-lactonase activity"/>
    <property type="evidence" value="ECO:0007669"/>
    <property type="project" value="UniProtKB-EC"/>
</dbReference>
<name>A0ABZ0HRP4_9HYPH</name>
<feature type="region of interest" description="Disordered" evidence="3">
    <location>
        <begin position="263"/>
        <end position="384"/>
    </location>
</feature>
<evidence type="ECO:0000313" key="5">
    <source>
        <dbReference type="EMBL" id="WOJ89025.1"/>
    </source>
</evidence>
<evidence type="ECO:0000259" key="4">
    <source>
        <dbReference type="Pfam" id="PF00561"/>
    </source>
</evidence>
<sequence length="384" mass="41135">MTEITVAGETFNILVEGDETKPVLMISNPLGVNLRLWDRQAPAFLEHFRVLRYDSRGHGASVADEGPYSIAGLAQDALAILDALDIERAHWLGLSKGGMVGQWLLAHARERMGRAVLANTAAQIPSPDLWNERIQAARDSGLDALAEGVAERWFTKRFRETEPEAVENVLEMLRQTPLQGYTAAAAAIRDADQREIIRTITNPVLVIVGRHDPSTPPGLGALVASSIEGAQLATLEASHISNIEDAENFTKTVIDFLTASDVPAQEAPPRRRAPAKKAAAKKAAAKKAPVKKAAAQKAPVKKAAVKKAATKKASAKKTPAKKASARKAPAKKTPVKKAAAKKAVSKKIPAKKAAAKKSVAKTTTSRRTIAKKAAPKKAARRTKR</sequence>
<evidence type="ECO:0000256" key="3">
    <source>
        <dbReference type="SAM" id="MobiDB-lite"/>
    </source>
</evidence>
<gene>
    <name evidence="5" type="primary">pcaD</name>
    <name evidence="5" type="ORF">RZS28_14605</name>
</gene>
<feature type="compositionally biased region" description="Basic residues" evidence="3">
    <location>
        <begin position="270"/>
        <end position="290"/>
    </location>
</feature>
<organism evidence="5 6">
    <name type="scientific">Methylocapsa polymorpha</name>
    <dbReference type="NCBI Taxonomy" id="3080828"/>
    <lineage>
        <taxon>Bacteria</taxon>
        <taxon>Pseudomonadati</taxon>
        <taxon>Pseudomonadota</taxon>
        <taxon>Alphaproteobacteria</taxon>
        <taxon>Hyphomicrobiales</taxon>
        <taxon>Beijerinckiaceae</taxon>
        <taxon>Methylocapsa</taxon>
    </lineage>
</organism>
<dbReference type="InterPro" id="IPR000073">
    <property type="entry name" value="AB_hydrolase_1"/>
</dbReference>
<dbReference type="Pfam" id="PF00561">
    <property type="entry name" value="Abhydrolase_1"/>
    <property type="match status" value="1"/>
</dbReference>
<dbReference type="PANTHER" id="PTHR43433:SF5">
    <property type="entry name" value="AB HYDROLASE-1 DOMAIN-CONTAINING PROTEIN"/>
    <property type="match status" value="1"/>
</dbReference>
<comment type="similarity">
    <text evidence="2">Belongs to the histone H1/H5 family. HCT subfamily.</text>
</comment>
<dbReference type="InterPro" id="IPR050471">
    <property type="entry name" value="AB_hydrolase"/>
</dbReference>
<evidence type="ECO:0000256" key="2">
    <source>
        <dbReference type="ARBA" id="ARBA00008424"/>
    </source>
</evidence>
<dbReference type="NCBIfam" id="TIGR02427">
    <property type="entry name" value="protocat_pcaD"/>
    <property type="match status" value="1"/>
</dbReference>
<comment type="function">
    <text evidence="1">Might have a role in establishing the nucleoid structure of elementary bodies.</text>
</comment>
<reference evidence="5 6" key="1">
    <citation type="submission" date="2023-10" db="EMBL/GenBank/DDBJ databases">
        <title>Novel methanotroph of the genus Methylocapsa from a subarctic wetland.</title>
        <authorList>
            <person name="Belova S.E."/>
            <person name="Oshkin I.Y."/>
            <person name="Miroshnikov K."/>
            <person name="Dedysh S.N."/>
        </authorList>
    </citation>
    <scope>NUCLEOTIDE SEQUENCE [LARGE SCALE GENOMIC DNA]</scope>
    <source>
        <strain evidence="5 6">RX1</strain>
    </source>
</reference>
<accession>A0ABZ0HRP4</accession>
<dbReference type="InterPro" id="IPR009970">
    <property type="entry name" value="HC2"/>
</dbReference>
<proteinExistence type="inferred from homology"/>
<keyword evidence="6" id="KW-1185">Reference proteome</keyword>
<evidence type="ECO:0000313" key="6">
    <source>
        <dbReference type="Proteomes" id="UP001626536"/>
    </source>
</evidence>
<dbReference type="EMBL" id="CP136862">
    <property type="protein sequence ID" value="WOJ89025.1"/>
    <property type="molecule type" value="Genomic_DNA"/>
</dbReference>
<dbReference type="Pfam" id="PF07382">
    <property type="entry name" value="HC2"/>
    <property type="match status" value="1"/>
</dbReference>
<dbReference type="InterPro" id="IPR026968">
    <property type="entry name" value="PcaD/CatD"/>
</dbReference>
<protein>
    <submittedName>
        <fullName evidence="5">3-oxoadipate enol-lactonase</fullName>
        <ecNumber evidence="5">3.1.1.24</ecNumber>
    </submittedName>
</protein>
<dbReference type="EC" id="3.1.1.24" evidence="5"/>
<dbReference type="SUPFAM" id="SSF53474">
    <property type="entry name" value="alpha/beta-Hydrolases"/>
    <property type="match status" value="1"/>
</dbReference>
<keyword evidence="5" id="KW-0378">Hydrolase</keyword>